<protein>
    <recommendedName>
        <fullName evidence="3">Lecithin:cholesterol acyltransferase</fullName>
    </recommendedName>
</protein>
<evidence type="ECO:0000313" key="1">
    <source>
        <dbReference type="EMBL" id="CCQ56669.1"/>
    </source>
</evidence>
<organism evidence="1 2">
    <name type="scientific">Crocosphaera watsonii WH 0005</name>
    <dbReference type="NCBI Taxonomy" id="423472"/>
    <lineage>
        <taxon>Bacteria</taxon>
        <taxon>Bacillati</taxon>
        <taxon>Cyanobacteriota</taxon>
        <taxon>Cyanophyceae</taxon>
        <taxon>Oscillatoriophycideae</taxon>
        <taxon>Chroococcales</taxon>
        <taxon>Aphanothecaceae</taxon>
        <taxon>Crocosphaera</taxon>
    </lineage>
</organism>
<dbReference type="RefSeq" id="WP_021833265.1">
    <property type="nucleotide sequence ID" value="NZ_CAQL01000669.1"/>
</dbReference>
<proteinExistence type="predicted"/>
<dbReference type="Proteomes" id="UP000017981">
    <property type="component" value="Unassembled WGS sequence"/>
</dbReference>
<dbReference type="PANTHER" id="PTHR11440">
    <property type="entry name" value="LECITHIN-CHOLESTEROL ACYLTRANSFERASE-RELATED"/>
    <property type="match status" value="1"/>
</dbReference>
<gene>
    <name evidence="1" type="ORF">CWATWH0005_3050</name>
</gene>
<reference evidence="1 2" key="1">
    <citation type="submission" date="2013-01" db="EMBL/GenBank/DDBJ databases">
        <authorList>
            <person name="Bench S."/>
        </authorList>
    </citation>
    <scope>NUCLEOTIDE SEQUENCE [LARGE SCALE GENOMIC DNA]</scope>
    <source>
        <strain evidence="1 2">WH 0005</strain>
    </source>
</reference>
<evidence type="ECO:0008006" key="3">
    <source>
        <dbReference type="Google" id="ProtNLM"/>
    </source>
</evidence>
<comment type="caution">
    <text evidence="1">The sequence shown here is derived from an EMBL/GenBank/DDBJ whole genome shotgun (WGS) entry which is preliminary data.</text>
</comment>
<dbReference type="Pfam" id="PF02450">
    <property type="entry name" value="LCAT"/>
    <property type="match status" value="1"/>
</dbReference>
<evidence type="ECO:0000313" key="2">
    <source>
        <dbReference type="Proteomes" id="UP000017981"/>
    </source>
</evidence>
<dbReference type="InterPro" id="IPR029058">
    <property type="entry name" value="AB_hydrolase_fold"/>
</dbReference>
<name>T2IUT2_CROWT</name>
<dbReference type="Gene3D" id="3.40.50.1820">
    <property type="entry name" value="alpha/beta hydrolase"/>
    <property type="match status" value="1"/>
</dbReference>
<dbReference type="EMBL" id="CAQL01000669">
    <property type="protein sequence ID" value="CCQ56669.1"/>
    <property type="molecule type" value="Genomic_DNA"/>
</dbReference>
<accession>T2IUT2</accession>
<dbReference type="InterPro" id="IPR003386">
    <property type="entry name" value="LACT/PDAT_acylTrfase"/>
</dbReference>
<dbReference type="GO" id="GO:0006629">
    <property type="term" value="P:lipid metabolic process"/>
    <property type="evidence" value="ECO:0007669"/>
    <property type="project" value="InterPro"/>
</dbReference>
<reference evidence="1 2" key="2">
    <citation type="submission" date="2013-09" db="EMBL/GenBank/DDBJ databases">
        <title>Whole genome comparison of six Crocosphaera watsonii strains with differing phenotypes.</title>
        <authorList>
            <person name="Bench S.R."/>
            <person name="Heller P."/>
            <person name="Frank I."/>
            <person name="Arciniega M."/>
            <person name="Shilova I.N."/>
            <person name="Zehr J.P."/>
        </authorList>
    </citation>
    <scope>NUCLEOTIDE SEQUENCE [LARGE SCALE GENOMIC DNA]</scope>
    <source>
        <strain evidence="1 2">WH 0005</strain>
    </source>
</reference>
<dbReference type="GO" id="GO:0008374">
    <property type="term" value="F:O-acyltransferase activity"/>
    <property type="evidence" value="ECO:0007669"/>
    <property type="project" value="InterPro"/>
</dbReference>
<dbReference type="SUPFAM" id="SSF53474">
    <property type="entry name" value="alpha/beta-Hydrolases"/>
    <property type="match status" value="1"/>
</dbReference>
<sequence>MTQKIDLKDLIVIIPGILGSVLEKDGQEIWAVSGQGMRNLILGSSNLKLGQDDPIKEDLGDGIKATRLIEDVQIVPGFFKIDGYTQTTKLITDNFSNVTKGNIYKDPEDKAANLYHFPYDWRRDNRASARILQKLINQRLKCWREHSGNPNAKVIILAHSMGGLVSRYYLEVLGGWQDCKALFTFGTPYRGSVNAINFLANGYKKLFIDLTEVMRSLTSIYQLLPIYQVLKIDNEFHRIAETPVTLPNINPDRVADALKFHREIEAAVKTNQKEEQYSLFSTCPIVGVQQPTLQSAELKDGKIIALETLPKIMENRPDLADGDGTVPHVSAIPLEFSNRDILEIANFIGESHGALQNQEDVLVNILGKLQTVQSEADLQDIRGAIRGSEQIKGTKGIGLSLDDLYLADEPISIKAKVSEGVSFSSLNAEITLVSDQSKTQSFSFNNQDNQWVLETGNLDPGLYRVKVQTDNTSEDAPNPVHNFFEVVNLKQGDV</sequence>
<dbReference type="AlphaFoldDB" id="T2IUT2"/>